<dbReference type="AlphaFoldDB" id="A0A382XDX2"/>
<protein>
    <submittedName>
        <fullName evidence="1">Uncharacterized protein</fullName>
    </submittedName>
</protein>
<evidence type="ECO:0000313" key="1">
    <source>
        <dbReference type="EMBL" id="SVD69262.1"/>
    </source>
</evidence>
<accession>A0A382XDX2</accession>
<feature type="non-terminal residue" evidence="1">
    <location>
        <position position="25"/>
    </location>
</feature>
<gene>
    <name evidence="1" type="ORF">METZ01_LOCUS422116</name>
</gene>
<organism evidence="1">
    <name type="scientific">marine metagenome</name>
    <dbReference type="NCBI Taxonomy" id="408172"/>
    <lineage>
        <taxon>unclassified sequences</taxon>
        <taxon>metagenomes</taxon>
        <taxon>ecological metagenomes</taxon>
    </lineage>
</organism>
<reference evidence="1" key="1">
    <citation type="submission" date="2018-05" db="EMBL/GenBank/DDBJ databases">
        <authorList>
            <person name="Lanie J.A."/>
            <person name="Ng W.-L."/>
            <person name="Kazmierczak K.M."/>
            <person name="Andrzejewski T.M."/>
            <person name="Davidsen T.M."/>
            <person name="Wayne K.J."/>
            <person name="Tettelin H."/>
            <person name="Glass J.I."/>
            <person name="Rusch D."/>
            <person name="Podicherti R."/>
            <person name="Tsui H.-C.T."/>
            <person name="Winkler M.E."/>
        </authorList>
    </citation>
    <scope>NUCLEOTIDE SEQUENCE</scope>
</reference>
<dbReference type="EMBL" id="UINC01167004">
    <property type="protein sequence ID" value="SVD69262.1"/>
    <property type="molecule type" value="Genomic_DNA"/>
</dbReference>
<sequence>MKIFSFDEFNRNLDLEPIKFSLTQR</sequence>
<name>A0A382XDX2_9ZZZZ</name>
<proteinExistence type="predicted"/>